<dbReference type="RefSeq" id="WP_094473748.1">
    <property type="nucleotide sequence ID" value="NZ_NOXT01000109.1"/>
</dbReference>
<dbReference type="SMART" id="SM00852">
    <property type="entry name" value="MoCF_biosynth"/>
    <property type="match status" value="1"/>
</dbReference>
<dbReference type="InterPro" id="IPR005110">
    <property type="entry name" value="MoeA_linker/N"/>
</dbReference>
<dbReference type="SUPFAM" id="SSF63882">
    <property type="entry name" value="MoeA N-terminal region -like"/>
    <property type="match status" value="1"/>
</dbReference>
<evidence type="ECO:0000256" key="2">
    <source>
        <dbReference type="ARBA" id="ARBA00002901"/>
    </source>
</evidence>
<dbReference type="Gene3D" id="2.40.340.10">
    <property type="entry name" value="MoeA, C-terminal, domain IV"/>
    <property type="match status" value="1"/>
</dbReference>
<dbReference type="Gene3D" id="3.40.980.10">
    <property type="entry name" value="MoaB/Mog-like domain"/>
    <property type="match status" value="1"/>
</dbReference>
<evidence type="ECO:0000256" key="7">
    <source>
        <dbReference type="ARBA" id="ARBA00022723"/>
    </source>
</evidence>
<dbReference type="UniPathway" id="UPA00344"/>
<comment type="caution">
    <text evidence="14">The sequence shown here is derived from an EMBL/GenBank/DDBJ whole genome shotgun (WGS) entry which is preliminary data.</text>
</comment>
<dbReference type="FunFam" id="3.40.980.10:FF:000004">
    <property type="entry name" value="Molybdopterin molybdenumtransferase"/>
    <property type="match status" value="1"/>
</dbReference>
<evidence type="ECO:0000313" key="14">
    <source>
        <dbReference type="EMBL" id="OYQ28682.1"/>
    </source>
</evidence>
<evidence type="ECO:0000256" key="11">
    <source>
        <dbReference type="RuleBase" id="RU365090"/>
    </source>
</evidence>
<evidence type="ECO:0000256" key="6">
    <source>
        <dbReference type="ARBA" id="ARBA00022679"/>
    </source>
</evidence>
<comment type="cofactor">
    <cofactor evidence="1 11">
        <name>Mg(2+)</name>
        <dbReference type="ChEBI" id="CHEBI:18420"/>
    </cofactor>
</comment>
<dbReference type="InterPro" id="IPR036688">
    <property type="entry name" value="MoeA_C_domain_IV_sf"/>
</dbReference>
<feature type="domain" description="MoaB/Mog" evidence="13">
    <location>
        <begin position="177"/>
        <end position="313"/>
    </location>
</feature>
<comment type="catalytic activity">
    <reaction evidence="10">
        <text>adenylyl-molybdopterin + molybdate = Mo-molybdopterin + AMP + H(+)</text>
        <dbReference type="Rhea" id="RHEA:35047"/>
        <dbReference type="ChEBI" id="CHEBI:15378"/>
        <dbReference type="ChEBI" id="CHEBI:36264"/>
        <dbReference type="ChEBI" id="CHEBI:62727"/>
        <dbReference type="ChEBI" id="CHEBI:71302"/>
        <dbReference type="ChEBI" id="CHEBI:456215"/>
        <dbReference type="EC" id="2.10.1.1"/>
    </reaction>
</comment>
<dbReference type="SUPFAM" id="SSF63867">
    <property type="entry name" value="MoeA C-terminal domain-like"/>
    <property type="match status" value="1"/>
</dbReference>
<keyword evidence="15" id="KW-1185">Reference proteome</keyword>
<evidence type="ECO:0000256" key="9">
    <source>
        <dbReference type="ARBA" id="ARBA00023150"/>
    </source>
</evidence>
<dbReference type="InterPro" id="IPR001453">
    <property type="entry name" value="MoaB/Mog_dom"/>
</dbReference>
<keyword evidence="9 11" id="KW-0501">Molybdenum cofactor biosynthesis</keyword>
<dbReference type="InterPro" id="IPR036425">
    <property type="entry name" value="MoaB/Mog-like_dom_sf"/>
</dbReference>
<dbReference type="Gene3D" id="2.170.190.11">
    <property type="entry name" value="Molybdopterin biosynthesis moea protein, domain 3"/>
    <property type="match status" value="1"/>
</dbReference>
<evidence type="ECO:0000256" key="1">
    <source>
        <dbReference type="ARBA" id="ARBA00001946"/>
    </source>
</evidence>
<dbReference type="Pfam" id="PF03454">
    <property type="entry name" value="MoeA_C"/>
    <property type="match status" value="1"/>
</dbReference>
<keyword evidence="6 11" id="KW-0808">Transferase</keyword>
<dbReference type="GO" id="GO:0006777">
    <property type="term" value="P:Mo-molybdopterin cofactor biosynthetic process"/>
    <property type="evidence" value="ECO:0007669"/>
    <property type="project" value="UniProtKB-UniRule"/>
</dbReference>
<gene>
    <name evidence="14" type="ORF">CHU93_08975</name>
</gene>
<dbReference type="SUPFAM" id="SSF53218">
    <property type="entry name" value="Molybdenum cofactor biosynthesis proteins"/>
    <property type="match status" value="1"/>
</dbReference>
<dbReference type="EC" id="2.10.1.1" evidence="11"/>
<dbReference type="OrthoDB" id="9804758at2"/>
<comment type="similarity">
    <text evidence="4 11">Belongs to the MoeA family.</text>
</comment>
<dbReference type="GO" id="GO:0046872">
    <property type="term" value="F:metal ion binding"/>
    <property type="evidence" value="ECO:0007669"/>
    <property type="project" value="UniProtKB-UniRule"/>
</dbReference>
<comment type="function">
    <text evidence="2 11">Catalyzes the insertion of molybdate into adenylated molybdopterin with the concomitant release of AMP.</text>
</comment>
<evidence type="ECO:0000256" key="5">
    <source>
        <dbReference type="ARBA" id="ARBA00022505"/>
    </source>
</evidence>
<reference evidence="14 15" key="1">
    <citation type="submission" date="2017-07" db="EMBL/GenBank/DDBJ databases">
        <title>Sandarakinorhabdus cyanobacteriorum sp. nov., a novel bacterium isolated from cyanobacterial aggregates in a eutrophic lake.</title>
        <authorList>
            <person name="Cai H."/>
        </authorList>
    </citation>
    <scope>NUCLEOTIDE SEQUENCE [LARGE SCALE GENOMIC DNA]</scope>
    <source>
        <strain evidence="14 15">TH057</strain>
    </source>
</reference>
<evidence type="ECO:0000256" key="10">
    <source>
        <dbReference type="ARBA" id="ARBA00047317"/>
    </source>
</evidence>
<sequence>MTGLLPFETALARLLEGAAPLPAETRPLDDCAGRMLAADVAARLTRPPFAAAAMDGYAIRWDDRHRPWAVVGESAAGHGWAGTLGEAQAVRIFTGAPVPAGADVIVVQEEVARDRDSARMTGDGPPRRGAHIRPAGQDFAAGDQLIPAGTRLAPPHLGLAAAAGHGELPVVRRPRVTLIATGDELVPPGATPGPGQIISSNPAMLTALLHSAGAVVSDPGLIPDDRAALAAALAAADADLILTIGGASVGDHDLVVPVLNDLGADLDFWKIALRPGKPLLAGRLGSTRVLGLPGNPVSAFVTALLFAVPLVSLLAGRAHDLPMEQLALTQPLPANGPRRDHLRARRTDMGAEPFARQDSALLALLAQAELLIIRPAHAPPAAAGDMVDCIALDRFHIVS</sequence>
<keyword evidence="5 11" id="KW-0500">Molybdenum</keyword>
<proteinExistence type="inferred from homology"/>
<feature type="region of interest" description="Disordered" evidence="12">
    <location>
        <begin position="115"/>
        <end position="134"/>
    </location>
</feature>
<dbReference type="EMBL" id="NOXT01000109">
    <property type="protein sequence ID" value="OYQ28682.1"/>
    <property type="molecule type" value="Genomic_DNA"/>
</dbReference>
<dbReference type="Pfam" id="PF03453">
    <property type="entry name" value="MoeA_N"/>
    <property type="match status" value="1"/>
</dbReference>
<dbReference type="GO" id="GO:0005829">
    <property type="term" value="C:cytosol"/>
    <property type="evidence" value="ECO:0007669"/>
    <property type="project" value="TreeGrafter"/>
</dbReference>
<evidence type="ECO:0000256" key="12">
    <source>
        <dbReference type="SAM" id="MobiDB-lite"/>
    </source>
</evidence>
<evidence type="ECO:0000256" key="3">
    <source>
        <dbReference type="ARBA" id="ARBA00005046"/>
    </source>
</evidence>
<dbReference type="CDD" id="cd00887">
    <property type="entry name" value="MoeA"/>
    <property type="match status" value="1"/>
</dbReference>
<dbReference type="NCBIfam" id="NF045515">
    <property type="entry name" value="Glp_gephyrin"/>
    <property type="match status" value="1"/>
</dbReference>
<dbReference type="InterPro" id="IPR005111">
    <property type="entry name" value="MoeA_C_domain_IV"/>
</dbReference>
<dbReference type="InterPro" id="IPR036135">
    <property type="entry name" value="MoeA_linker/N_sf"/>
</dbReference>
<dbReference type="Gene3D" id="3.90.105.10">
    <property type="entry name" value="Molybdopterin biosynthesis moea protein, domain 2"/>
    <property type="match status" value="1"/>
</dbReference>
<name>A0A255YHC7_9SPHN</name>
<comment type="pathway">
    <text evidence="3 11">Cofactor biosynthesis; molybdopterin biosynthesis.</text>
</comment>
<evidence type="ECO:0000256" key="8">
    <source>
        <dbReference type="ARBA" id="ARBA00022842"/>
    </source>
</evidence>
<keyword evidence="8 11" id="KW-0460">Magnesium</keyword>
<evidence type="ECO:0000259" key="13">
    <source>
        <dbReference type="SMART" id="SM00852"/>
    </source>
</evidence>
<dbReference type="Proteomes" id="UP000216991">
    <property type="component" value="Unassembled WGS sequence"/>
</dbReference>
<dbReference type="Pfam" id="PF00994">
    <property type="entry name" value="MoCF_biosynth"/>
    <property type="match status" value="1"/>
</dbReference>
<dbReference type="AlphaFoldDB" id="A0A255YHC7"/>
<dbReference type="GO" id="GO:0061599">
    <property type="term" value="F:molybdopterin molybdotransferase activity"/>
    <property type="evidence" value="ECO:0007669"/>
    <property type="project" value="UniProtKB-UniRule"/>
</dbReference>
<dbReference type="InterPro" id="IPR038987">
    <property type="entry name" value="MoeA-like"/>
</dbReference>
<dbReference type="PANTHER" id="PTHR10192">
    <property type="entry name" value="MOLYBDOPTERIN BIOSYNTHESIS PROTEIN"/>
    <property type="match status" value="1"/>
</dbReference>
<accession>A0A255YHC7</accession>
<evidence type="ECO:0000256" key="4">
    <source>
        <dbReference type="ARBA" id="ARBA00010763"/>
    </source>
</evidence>
<organism evidence="14 15">
    <name type="scientific">Sandarakinorhabdus cyanobacteriorum</name>
    <dbReference type="NCBI Taxonomy" id="1981098"/>
    <lineage>
        <taxon>Bacteria</taxon>
        <taxon>Pseudomonadati</taxon>
        <taxon>Pseudomonadota</taxon>
        <taxon>Alphaproteobacteria</taxon>
        <taxon>Sphingomonadales</taxon>
        <taxon>Sphingosinicellaceae</taxon>
        <taxon>Sandarakinorhabdus</taxon>
    </lineage>
</organism>
<keyword evidence="7 11" id="KW-0479">Metal-binding</keyword>
<protein>
    <recommendedName>
        <fullName evidence="11">Molybdopterin molybdenumtransferase</fullName>
        <ecNumber evidence="11">2.10.1.1</ecNumber>
    </recommendedName>
</protein>
<dbReference type="PANTHER" id="PTHR10192:SF5">
    <property type="entry name" value="GEPHYRIN"/>
    <property type="match status" value="1"/>
</dbReference>
<evidence type="ECO:0000313" key="15">
    <source>
        <dbReference type="Proteomes" id="UP000216991"/>
    </source>
</evidence>